<dbReference type="SFLD" id="SFLDG01065">
    <property type="entry name" value="anaerobic_coproporphyrinogen-I"/>
    <property type="match status" value="1"/>
</dbReference>
<evidence type="ECO:0000256" key="8">
    <source>
        <dbReference type="ARBA" id="ARBA00023186"/>
    </source>
</evidence>
<evidence type="ECO:0000256" key="5">
    <source>
        <dbReference type="ARBA" id="ARBA00022723"/>
    </source>
</evidence>
<evidence type="ECO:0000256" key="4">
    <source>
        <dbReference type="ARBA" id="ARBA00022691"/>
    </source>
</evidence>
<sequence>MHSALGGAWIGPPVNSGTLESVNTVVDTSSVNTVVDTSSVFELPSGAFDGVGERAFGIYVHVPFCATRCGYCDFNTYTAGELGTSASPQSWLEGLRRELDAAANLIGTGAGRVPTADTVFVGGGTPSLLGGDGLADVLGAVRSSFGLSDGAEVTTESNPESTSPAFFERLRDAGFTRVSLGMQSAAPHVLAVLDRTHTPGRAVAAAKEASAAGFEHVNLDLIYGTPGERDSDLDQSLAAVLDAGVDHVSAYALIVEDGTAMARKVRRGELPAPDDDVLASRYERIDTAMNAAGLSWYEVSNWAADADARCRHNIGYWDGGDWWGAGPGAHSHIGGTRFWNVKHPATYADRLAAGELPVQGSELLTAQDRHLEELMLTVRLRSGVPMSLLGPTELAAAEQTVADGLMVQRGDHLVLTDRGRLLADAVVRTIAAA</sequence>
<dbReference type="PANTHER" id="PTHR13932:SF5">
    <property type="entry name" value="RADICAL S-ADENOSYL METHIONINE DOMAIN-CONTAINING PROTEIN 1, MITOCHONDRIAL"/>
    <property type="match status" value="1"/>
</dbReference>
<dbReference type="InterPro" id="IPR006638">
    <property type="entry name" value="Elp3/MiaA/NifB-like_rSAM"/>
</dbReference>
<accession>A0A143QTJ1</accession>
<dbReference type="SFLD" id="SFLDF00562">
    <property type="entry name" value="HemN-like__clustered_with_heat"/>
    <property type="match status" value="1"/>
</dbReference>
<organism evidence="11 12">
    <name type="scientific">Rhodococcoides fascians</name>
    <name type="common">Rhodococcus fascians</name>
    <dbReference type="NCBI Taxonomy" id="1828"/>
    <lineage>
        <taxon>Bacteria</taxon>
        <taxon>Bacillati</taxon>
        <taxon>Actinomycetota</taxon>
        <taxon>Actinomycetes</taxon>
        <taxon>Mycobacteriales</taxon>
        <taxon>Nocardiaceae</taxon>
        <taxon>Rhodococcoides</taxon>
    </lineage>
</organism>
<comment type="similarity">
    <text evidence="1">Belongs to the anaerobic coproporphyrinogen-III oxidase family. HemW subfamily.</text>
</comment>
<keyword evidence="7 9" id="KW-0411">Iron-sulfur</keyword>
<evidence type="ECO:0000256" key="7">
    <source>
        <dbReference type="ARBA" id="ARBA00023014"/>
    </source>
</evidence>
<dbReference type="SUPFAM" id="SSF102114">
    <property type="entry name" value="Radical SAM enzymes"/>
    <property type="match status" value="1"/>
</dbReference>
<dbReference type="Proteomes" id="UP000076038">
    <property type="component" value="Chromosome"/>
</dbReference>
<protein>
    <recommendedName>
        <fullName evidence="2 9">Heme chaperone HemW</fullName>
    </recommendedName>
</protein>
<feature type="domain" description="Radical SAM core" evidence="10">
    <location>
        <begin position="50"/>
        <end position="295"/>
    </location>
</feature>
<evidence type="ECO:0000256" key="6">
    <source>
        <dbReference type="ARBA" id="ARBA00023004"/>
    </source>
</evidence>
<dbReference type="NCBIfam" id="TIGR00539">
    <property type="entry name" value="hemN_rel"/>
    <property type="match status" value="1"/>
</dbReference>
<evidence type="ECO:0000259" key="10">
    <source>
        <dbReference type="PROSITE" id="PS51918"/>
    </source>
</evidence>
<dbReference type="AlphaFoldDB" id="A0A143QTJ1"/>
<dbReference type="PROSITE" id="PS51918">
    <property type="entry name" value="RADICAL_SAM"/>
    <property type="match status" value="1"/>
</dbReference>
<dbReference type="InterPro" id="IPR058240">
    <property type="entry name" value="rSAM_sf"/>
</dbReference>
<keyword evidence="6 9" id="KW-0408">Iron</keyword>
<name>A0A143QTJ1_RHOFA</name>
<dbReference type="CDD" id="cd01335">
    <property type="entry name" value="Radical_SAM"/>
    <property type="match status" value="1"/>
</dbReference>
<evidence type="ECO:0000256" key="3">
    <source>
        <dbReference type="ARBA" id="ARBA00022617"/>
    </source>
</evidence>
<dbReference type="GO" id="GO:0006779">
    <property type="term" value="P:porphyrin-containing compound biosynthetic process"/>
    <property type="evidence" value="ECO:0007669"/>
    <property type="project" value="InterPro"/>
</dbReference>
<dbReference type="Pfam" id="PF04055">
    <property type="entry name" value="Radical_SAM"/>
    <property type="match status" value="1"/>
</dbReference>
<comment type="subcellular location">
    <subcellularLocation>
        <location evidence="9">Cytoplasm</location>
    </subcellularLocation>
</comment>
<dbReference type="KEGG" id="rhs:A3Q41_04454"/>
<dbReference type="SFLD" id="SFLDS00029">
    <property type="entry name" value="Radical_SAM"/>
    <property type="match status" value="1"/>
</dbReference>
<keyword evidence="9" id="KW-0963">Cytoplasm</keyword>
<dbReference type="GO" id="GO:0046872">
    <property type="term" value="F:metal ion binding"/>
    <property type="evidence" value="ECO:0007669"/>
    <property type="project" value="UniProtKB-UniRule"/>
</dbReference>
<reference evidence="11 12" key="1">
    <citation type="journal article" date="2016" name="Genome Announc.">
        <title>Complete Genome and Plasmid Sequences for Rhodococcus fascians D188 and Draft Sequences for Rhodococcus Isolates PBTS 1 and PBTS 2.</title>
        <authorList>
            <person name="Stamler R.A."/>
            <person name="Vereecke D."/>
            <person name="Zhang Y."/>
            <person name="Schilkey F."/>
            <person name="Devitt N."/>
            <person name="Randall J.J."/>
        </authorList>
    </citation>
    <scope>NUCLEOTIDE SEQUENCE [LARGE SCALE GENOMIC DNA]</scope>
    <source>
        <strain evidence="11 12">PBTS2</strain>
    </source>
</reference>
<dbReference type="InterPro" id="IPR010723">
    <property type="entry name" value="HemN_C"/>
</dbReference>
<dbReference type="InterPro" id="IPR034505">
    <property type="entry name" value="Coproporphyrinogen-III_oxidase"/>
</dbReference>
<dbReference type="InterPro" id="IPR004559">
    <property type="entry name" value="HemW-like"/>
</dbReference>
<comment type="function">
    <text evidence="9">Probably acts as a heme chaperone, transferring heme to an unknown acceptor. Binds one molecule of heme per monomer, possibly covalently. Binds 1 [4Fe-4S] cluster. The cluster is coordinated with 3 cysteines and an exchangeable S-adenosyl-L-methionine.</text>
</comment>
<dbReference type="Gene3D" id="3.20.20.70">
    <property type="entry name" value="Aldolase class I"/>
    <property type="match status" value="1"/>
</dbReference>
<dbReference type="SMART" id="SM00729">
    <property type="entry name" value="Elp3"/>
    <property type="match status" value="1"/>
</dbReference>
<evidence type="ECO:0000256" key="1">
    <source>
        <dbReference type="ARBA" id="ARBA00006100"/>
    </source>
</evidence>
<keyword evidence="9" id="KW-0004">4Fe-4S</keyword>
<proteinExistence type="inferred from homology"/>
<evidence type="ECO:0000313" key="11">
    <source>
        <dbReference type="EMBL" id="AMY25727.1"/>
    </source>
</evidence>
<evidence type="ECO:0000256" key="9">
    <source>
        <dbReference type="RuleBase" id="RU364116"/>
    </source>
</evidence>
<reference evidence="12" key="2">
    <citation type="submission" date="2016-04" db="EMBL/GenBank/DDBJ databases">
        <title>Complete Genome and Plasmid Sequences for Rhodococcus fascians D188 and Draft Sequences for Rhodococcus spp. Isolates PBTS 1 and PBTS 2.</title>
        <authorList>
            <person name="Stamer R."/>
            <person name="Vereecke D."/>
            <person name="Zhang Y."/>
            <person name="Schilkey F."/>
            <person name="Devitt N."/>
            <person name="Randall J."/>
        </authorList>
    </citation>
    <scope>NUCLEOTIDE SEQUENCE [LARGE SCALE GENOMIC DNA]</scope>
    <source>
        <strain evidence="12">PBTS2</strain>
    </source>
</reference>
<evidence type="ECO:0000313" key="12">
    <source>
        <dbReference type="Proteomes" id="UP000076038"/>
    </source>
</evidence>
<dbReference type="PANTHER" id="PTHR13932">
    <property type="entry name" value="COPROPORPHYRINIGEN III OXIDASE"/>
    <property type="match status" value="1"/>
</dbReference>
<gene>
    <name evidence="11" type="primary">hemN</name>
    <name evidence="11" type="ORF">A3Q41_04454</name>
</gene>
<keyword evidence="3 9" id="KW-0349">Heme</keyword>
<dbReference type="GO" id="GO:0004109">
    <property type="term" value="F:coproporphyrinogen oxidase activity"/>
    <property type="evidence" value="ECO:0007669"/>
    <property type="project" value="InterPro"/>
</dbReference>
<keyword evidence="5 9" id="KW-0479">Metal-binding</keyword>
<keyword evidence="11" id="KW-0560">Oxidoreductase</keyword>
<dbReference type="EMBL" id="CP015220">
    <property type="protein sequence ID" value="AMY25727.1"/>
    <property type="molecule type" value="Genomic_DNA"/>
</dbReference>
<dbReference type="GO" id="GO:0005737">
    <property type="term" value="C:cytoplasm"/>
    <property type="evidence" value="ECO:0007669"/>
    <property type="project" value="UniProtKB-SubCell"/>
</dbReference>
<dbReference type="GO" id="GO:0051539">
    <property type="term" value="F:4 iron, 4 sulfur cluster binding"/>
    <property type="evidence" value="ECO:0007669"/>
    <property type="project" value="UniProtKB-UniRule"/>
</dbReference>
<evidence type="ECO:0000256" key="2">
    <source>
        <dbReference type="ARBA" id="ARBA00017228"/>
    </source>
</evidence>
<keyword evidence="8 9" id="KW-0143">Chaperone</keyword>
<dbReference type="InterPro" id="IPR013785">
    <property type="entry name" value="Aldolase_TIM"/>
</dbReference>
<dbReference type="Pfam" id="PF06969">
    <property type="entry name" value="HemN_C"/>
    <property type="match status" value="1"/>
</dbReference>
<keyword evidence="4 9" id="KW-0949">S-adenosyl-L-methionine</keyword>
<dbReference type="PATRIC" id="fig|1653479.3.peg.4508"/>
<keyword evidence="12" id="KW-1185">Reference proteome</keyword>
<dbReference type="InterPro" id="IPR007197">
    <property type="entry name" value="rSAM"/>
</dbReference>